<keyword evidence="2" id="KW-0732">Signal</keyword>
<feature type="domain" description="SecDF P1 head subdomain" evidence="3">
    <location>
        <begin position="90"/>
        <end position="170"/>
    </location>
</feature>
<sequence>MHIKRGVLFVAIAATLTLAGCDTMDHLLKNRSSGGTRVSDVPTAPPPSSGQAPAPATSTPPAPSSSVATSSLIMYIASRTPTQGYTAVRQNGVLVHVDPTQTLTRNDLQNAVATRNSAGKAFVKLEFSPSGSQRLASLTSNNIGKSFAVTQKNRLVSIINIGKPITSGVLYVPMSSEQAATSFEDQILDGE</sequence>
<evidence type="ECO:0000313" key="5">
    <source>
        <dbReference type="Proteomes" id="UP000264036"/>
    </source>
</evidence>
<organism evidence="4 5">
    <name type="scientific">Advenella kashmirensis</name>
    <dbReference type="NCBI Taxonomy" id="310575"/>
    <lineage>
        <taxon>Bacteria</taxon>
        <taxon>Pseudomonadati</taxon>
        <taxon>Pseudomonadota</taxon>
        <taxon>Betaproteobacteria</taxon>
        <taxon>Burkholderiales</taxon>
        <taxon>Alcaligenaceae</taxon>
    </lineage>
</organism>
<evidence type="ECO:0000256" key="2">
    <source>
        <dbReference type="SAM" id="SignalP"/>
    </source>
</evidence>
<dbReference type="PROSITE" id="PS51257">
    <property type="entry name" value="PROKAR_LIPOPROTEIN"/>
    <property type="match status" value="1"/>
</dbReference>
<comment type="caution">
    <text evidence="4">The sequence shown here is derived from an EMBL/GenBank/DDBJ whole genome shotgun (WGS) entry which is preliminary data.</text>
</comment>
<feature type="signal peptide" evidence="2">
    <location>
        <begin position="1"/>
        <end position="19"/>
    </location>
</feature>
<accession>A0A356LI73</accession>
<evidence type="ECO:0000256" key="1">
    <source>
        <dbReference type="SAM" id="MobiDB-lite"/>
    </source>
</evidence>
<dbReference type="EMBL" id="DOEK01000029">
    <property type="protein sequence ID" value="HBP30215.1"/>
    <property type="molecule type" value="Genomic_DNA"/>
</dbReference>
<reference evidence="4 5" key="1">
    <citation type="journal article" date="2018" name="Nat. Biotechnol.">
        <title>A standardized bacterial taxonomy based on genome phylogeny substantially revises the tree of life.</title>
        <authorList>
            <person name="Parks D.H."/>
            <person name="Chuvochina M."/>
            <person name="Waite D.W."/>
            <person name="Rinke C."/>
            <person name="Skarshewski A."/>
            <person name="Chaumeil P.A."/>
            <person name="Hugenholtz P."/>
        </authorList>
    </citation>
    <scope>NUCLEOTIDE SEQUENCE [LARGE SCALE GENOMIC DNA]</scope>
    <source>
        <strain evidence="4">UBA10707</strain>
    </source>
</reference>
<evidence type="ECO:0000259" key="3">
    <source>
        <dbReference type="Pfam" id="PF22599"/>
    </source>
</evidence>
<evidence type="ECO:0000313" key="4">
    <source>
        <dbReference type="EMBL" id="HBP30215.1"/>
    </source>
</evidence>
<dbReference type="AlphaFoldDB" id="A0A356LI73"/>
<feature type="chain" id="PRO_5016785055" description="SecDF P1 head subdomain domain-containing protein" evidence="2">
    <location>
        <begin position="20"/>
        <end position="191"/>
    </location>
</feature>
<dbReference type="Gene3D" id="3.30.1360.200">
    <property type="match status" value="1"/>
</dbReference>
<proteinExistence type="predicted"/>
<gene>
    <name evidence="4" type="ORF">DD666_12460</name>
</gene>
<dbReference type="Proteomes" id="UP000264036">
    <property type="component" value="Unassembled WGS sequence"/>
</dbReference>
<name>A0A356LI73_9BURK</name>
<protein>
    <recommendedName>
        <fullName evidence="3">SecDF P1 head subdomain domain-containing protein</fullName>
    </recommendedName>
</protein>
<feature type="region of interest" description="Disordered" evidence="1">
    <location>
        <begin position="32"/>
        <end position="65"/>
    </location>
</feature>
<dbReference type="Pfam" id="PF22599">
    <property type="entry name" value="SecDF_P1_head"/>
    <property type="match status" value="1"/>
</dbReference>
<dbReference type="InterPro" id="IPR054384">
    <property type="entry name" value="SecDF_P1_head"/>
</dbReference>